<dbReference type="InterPro" id="IPR015422">
    <property type="entry name" value="PyrdxlP-dep_Trfase_small"/>
</dbReference>
<protein>
    <recommendedName>
        <fullName evidence="9">Histidinol-phosphate aminotransferase</fullName>
        <ecNumber evidence="9">2.6.1.9</ecNumber>
    </recommendedName>
    <alternativeName>
        <fullName evidence="9">Imidazole acetol-phosphate transaminase</fullName>
    </alternativeName>
</protein>
<reference evidence="11" key="1">
    <citation type="submission" date="2020-11" db="EMBL/GenBank/DDBJ databases">
        <authorList>
            <person name="Konstantinou D."/>
            <person name="Gkelis S."/>
            <person name="Popin R."/>
            <person name="Fewer D."/>
            <person name="Sivonen K."/>
        </authorList>
    </citation>
    <scope>NUCLEOTIDE SEQUENCE</scope>
    <source>
        <strain evidence="11">TAU-MAC 1115</strain>
    </source>
</reference>
<evidence type="ECO:0000256" key="5">
    <source>
        <dbReference type="ARBA" id="ARBA00022605"/>
    </source>
</evidence>
<sequence>MENLTNPHIKELMPRVAASSRSGPGIYLDCNELPYPPSPKVVQAIVEAIPRLNRYPDTLGGSLRKALANYAGVAEQKVIIGNGSDDLIELIIKVFIAPGEEVVILDPTFPIYALSTRVMDGHPVIFRRMTDFGIDFQYIIENITSTTKAIFIANPNNPTGSLVARQDLMHLIENVDCLVVIDECYYEFSQETIADLVDVYENLLILRSFSKSFGLAGLRLGYSIANKNIIDYLYRATQIYPINSLALVAGAAALGDWEYISSKVRQVCQERDLLREKMEQMGFIVSPSTANFLFVNTKPLGITSTNLSRILREQNIWVRDFGGKLGLDNYYFRTAIGTPAENQKLQAALNELLNNHA</sequence>
<keyword evidence="8 9" id="KW-0368">Histidine biosynthesis</keyword>
<keyword evidence="12" id="KW-1185">Reference proteome</keyword>
<dbReference type="InterPro" id="IPR005861">
    <property type="entry name" value="HisP_aminotrans"/>
</dbReference>
<dbReference type="PANTHER" id="PTHR42885:SF2">
    <property type="entry name" value="HISTIDINOL-PHOSPHATE AMINOTRANSFERASE"/>
    <property type="match status" value="1"/>
</dbReference>
<name>A0A947GHS0_9CYAN</name>
<evidence type="ECO:0000256" key="8">
    <source>
        <dbReference type="ARBA" id="ARBA00023102"/>
    </source>
</evidence>
<dbReference type="PANTHER" id="PTHR42885">
    <property type="entry name" value="HISTIDINOL-PHOSPHATE AMINOTRANSFERASE-RELATED"/>
    <property type="match status" value="1"/>
</dbReference>
<keyword evidence="7 9" id="KW-0663">Pyridoxal phosphate</keyword>
<dbReference type="AlphaFoldDB" id="A0A947GHS0"/>
<comment type="similarity">
    <text evidence="2 9">Belongs to the class-II pyridoxal-phosphate-dependent aminotransferase family. Histidinol-phosphate aminotransferase subfamily.</text>
</comment>
<dbReference type="GO" id="GO:0004400">
    <property type="term" value="F:histidinol-phosphate transaminase activity"/>
    <property type="evidence" value="ECO:0007669"/>
    <property type="project" value="UniProtKB-UniRule"/>
</dbReference>
<dbReference type="GO" id="GO:0000105">
    <property type="term" value="P:L-histidine biosynthetic process"/>
    <property type="evidence" value="ECO:0007669"/>
    <property type="project" value="UniProtKB-UniRule"/>
</dbReference>
<comment type="caution">
    <text evidence="11">The sequence shown here is derived from an EMBL/GenBank/DDBJ whole genome shotgun (WGS) entry which is preliminary data.</text>
</comment>
<dbReference type="InterPro" id="IPR004839">
    <property type="entry name" value="Aminotransferase_I/II_large"/>
</dbReference>
<dbReference type="HAMAP" id="MF_01023">
    <property type="entry name" value="HisC_aminotrans_2"/>
    <property type="match status" value="1"/>
</dbReference>
<dbReference type="EMBL" id="JADOES010000003">
    <property type="protein sequence ID" value="MBT9314307.1"/>
    <property type="molecule type" value="Genomic_DNA"/>
</dbReference>
<keyword evidence="5 9" id="KW-0028">Amino-acid biosynthesis</keyword>
<evidence type="ECO:0000256" key="4">
    <source>
        <dbReference type="ARBA" id="ARBA00022576"/>
    </source>
</evidence>
<dbReference type="Gene3D" id="3.40.640.10">
    <property type="entry name" value="Type I PLP-dependent aspartate aminotransferase-like (Major domain)"/>
    <property type="match status" value="1"/>
</dbReference>
<evidence type="ECO:0000256" key="3">
    <source>
        <dbReference type="ARBA" id="ARBA00011738"/>
    </source>
</evidence>
<dbReference type="InterPro" id="IPR004838">
    <property type="entry name" value="NHTrfase_class1_PyrdxlP-BS"/>
</dbReference>
<evidence type="ECO:0000313" key="12">
    <source>
        <dbReference type="Proteomes" id="UP000717364"/>
    </source>
</evidence>
<reference evidence="11" key="2">
    <citation type="journal article" date="2021" name="Mar. Drugs">
        <title>Genome Reduction and Secondary Metabolism of the Marine Sponge-Associated Cyanobacterium Leptothoe.</title>
        <authorList>
            <person name="Konstantinou D."/>
            <person name="Popin R.V."/>
            <person name="Fewer D.P."/>
            <person name="Sivonen K."/>
            <person name="Gkelis S."/>
        </authorList>
    </citation>
    <scope>NUCLEOTIDE SEQUENCE</scope>
    <source>
        <strain evidence="11">TAU-MAC 1115</strain>
    </source>
</reference>
<keyword evidence="4 9" id="KW-0032">Aminotransferase</keyword>
<evidence type="ECO:0000256" key="7">
    <source>
        <dbReference type="ARBA" id="ARBA00022898"/>
    </source>
</evidence>
<comment type="cofactor">
    <cofactor evidence="1 9">
        <name>pyridoxal 5'-phosphate</name>
        <dbReference type="ChEBI" id="CHEBI:597326"/>
    </cofactor>
</comment>
<organism evidence="11 12">
    <name type="scientific">Leptothoe spongobia TAU-MAC 1115</name>
    <dbReference type="NCBI Taxonomy" id="1967444"/>
    <lineage>
        <taxon>Bacteria</taxon>
        <taxon>Bacillati</taxon>
        <taxon>Cyanobacteriota</taxon>
        <taxon>Cyanophyceae</taxon>
        <taxon>Nodosilineales</taxon>
        <taxon>Cymatolegaceae</taxon>
        <taxon>Leptothoe</taxon>
        <taxon>Leptothoe spongobia</taxon>
    </lineage>
</organism>
<dbReference type="CDD" id="cd00609">
    <property type="entry name" value="AAT_like"/>
    <property type="match status" value="1"/>
</dbReference>
<comment type="catalytic activity">
    <reaction evidence="9">
        <text>L-histidinol phosphate + 2-oxoglutarate = 3-(imidazol-4-yl)-2-oxopropyl phosphate + L-glutamate</text>
        <dbReference type="Rhea" id="RHEA:23744"/>
        <dbReference type="ChEBI" id="CHEBI:16810"/>
        <dbReference type="ChEBI" id="CHEBI:29985"/>
        <dbReference type="ChEBI" id="CHEBI:57766"/>
        <dbReference type="ChEBI" id="CHEBI:57980"/>
        <dbReference type="EC" id="2.6.1.9"/>
    </reaction>
</comment>
<accession>A0A947GHS0</accession>
<evidence type="ECO:0000259" key="10">
    <source>
        <dbReference type="Pfam" id="PF00155"/>
    </source>
</evidence>
<dbReference type="Proteomes" id="UP000717364">
    <property type="component" value="Unassembled WGS sequence"/>
</dbReference>
<dbReference type="InterPro" id="IPR015421">
    <property type="entry name" value="PyrdxlP-dep_Trfase_major"/>
</dbReference>
<dbReference type="GO" id="GO:0030170">
    <property type="term" value="F:pyridoxal phosphate binding"/>
    <property type="evidence" value="ECO:0007669"/>
    <property type="project" value="InterPro"/>
</dbReference>
<dbReference type="PROSITE" id="PS00105">
    <property type="entry name" value="AA_TRANSFER_CLASS_1"/>
    <property type="match status" value="1"/>
</dbReference>
<dbReference type="Gene3D" id="3.90.1150.10">
    <property type="entry name" value="Aspartate Aminotransferase, domain 1"/>
    <property type="match status" value="1"/>
</dbReference>
<dbReference type="EC" id="2.6.1.9" evidence="9"/>
<keyword evidence="6 9" id="KW-0808">Transferase</keyword>
<dbReference type="InterPro" id="IPR015424">
    <property type="entry name" value="PyrdxlP-dep_Trfase"/>
</dbReference>
<feature type="modified residue" description="N6-(pyridoxal phosphate)lysine" evidence="9">
    <location>
        <position position="211"/>
    </location>
</feature>
<evidence type="ECO:0000256" key="1">
    <source>
        <dbReference type="ARBA" id="ARBA00001933"/>
    </source>
</evidence>
<evidence type="ECO:0000256" key="6">
    <source>
        <dbReference type="ARBA" id="ARBA00022679"/>
    </source>
</evidence>
<evidence type="ECO:0000256" key="2">
    <source>
        <dbReference type="ARBA" id="ARBA00007970"/>
    </source>
</evidence>
<evidence type="ECO:0000313" key="11">
    <source>
        <dbReference type="EMBL" id="MBT9314307.1"/>
    </source>
</evidence>
<dbReference type="Pfam" id="PF00155">
    <property type="entry name" value="Aminotran_1_2"/>
    <property type="match status" value="1"/>
</dbReference>
<dbReference type="RefSeq" id="WP_215607367.1">
    <property type="nucleotide sequence ID" value="NZ_JADOES010000003.1"/>
</dbReference>
<feature type="domain" description="Aminotransferase class I/classII large" evidence="10">
    <location>
        <begin position="26"/>
        <end position="347"/>
    </location>
</feature>
<proteinExistence type="inferred from homology"/>
<dbReference type="SUPFAM" id="SSF53383">
    <property type="entry name" value="PLP-dependent transferases"/>
    <property type="match status" value="1"/>
</dbReference>
<evidence type="ECO:0000256" key="9">
    <source>
        <dbReference type="HAMAP-Rule" id="MF_01023"/>
    </source>
</evidence>
<comment type="subunit">
    <text evidence="3 9">Homodimer.</text>
</comment>
<gene>
    <name evidence="9 11" type="primary">hisC</name>
    <name evidence="11" type="ORF">IXB50_02595</name>
</gene>
<comment type="pathway">
    <text evidence="9">Amino-acid biosynthesis; L-histidine biosynthesis; L-histidine from 5-phospho-alpha-D-ribose 1-diphosphate: step 7/9.</text>
</comment>
<dbReference type="NCBIfam" id="TIGR01141">
    <property type="entry name" value="hisC"/>
    <property type="match status" value="1"/>
</dbReference>